<proteinExistence type="predicted"/>
<keyword evidence="2" id="KW-1185">Reference proteome</keyword>
<evidence type="ECO:0000313" key="1">
    <source>
        <dbReference type="EMBL" id="GAA3365756.1"/>
    </source>
</evidence>
<organism evidence="1 2">
    <name type="scientific">Saccharopolyspora gregorii</name>
    <dbReference type="NCBI Taxonomy" id="33914"/>
    <lineage>
        <taxon>Bacteria</taxon>
        <taxon>Bacillati</taxon>
        <taxon>Actinomycetota</taxon>
        <taxon>Actinomycetes</taxon>
        <taxon>Pseudonocardiales</taxon>
        <taxon>Pseudonocardiaceae</taxon>
        <taxon>Saccharopolyspora</taxon>
    </lineage>
</organism>
<evidence type="ECO:0000313" key="2">
    <source>
        <dbReference type="Proteomes" id="UP001500483"/>
    </source>
</evidence>
<name>A0ABP6S1T7_9PSEU</name>
<dbReference type="Proteomes" id="UP001500483">
    <property type="component" value="Unassembled WGS sequence"/>
</dbReference>
<reference evidence="2" key="1">
    <citation type="journal article" date="2019" name="Int. J. Syst. Evol. Microbiol.">
        <title>The Global Catalogue of Microorganisms (GCM) 10K type strain sequencing project: providing services to taxonomists for standard genome sequencing and annotation.</title>
        <authorList>
            <consortium name="The Broad Institute Genomics Platform"/>
            <consortium name="The Broad Institute Genome Sequencing Center for Infectious Disease"/>
            <person name="Wu L."/>
            <person name="Ma J."/>
        </authorList>
    </citation>
    <scope>NUCLEOTIDE SEQUENCE [LARGE SCALE GENOMIC DNA]</scope>
    <source>
        <strain evidence="2">JCM 9687</strain>
    </source>
</reference>
<dbReference type="EMBL" id="BAAAYK010000038">
    <property type="protein sequence ID" value="GAA3365756.1"/>
    <property type="molecule type" value="Genomic_DNA"/>
</dbReference>
<gene>
    <name evidence="1" type="ORF">GCM10020366_66940</name>
</gene>
<protein>
    <submittedName>
        <fullName evidence="1">Uncharacterized protein</fullName>
    </submittedName>
</protein>
<accession>A0ABP6S1T7</accession>
<sequence length="112" mass="12879">MNRKIIEWSRRRIQVRAPTEFHVLRWYSALTPNRPSTVATYTEVPSAAEAPTVAAAREISVAPEATAPTSDQRWIQPRIRGLMEAVLRRAVKALVTTARLRDRRFCAVPRWR</sequence>
<comment type="caution">
    <text evidence="1">The sequence shown here is derived from an EMBL/GenBank/DDBJ whole genome shotgun (WGS) entry which is preliminary data.</text>
</comment>